<dbReference type="PANTHER" id="PTHR12526">
    <property type="entry name" value="GLYCOSYLTRANSFERASE"/>
    <property type="match status" value="1"/>
</dbReference>
<evidence type="ECO:0000256" key="3">
    <source>
        <dbReference type="SAM" id="MobiDB-lite"/>
    </source>
</evidence>
<evidence type="ECO:0000259" key="4">
    <source>
        <dbReference type="Pfam" id="PF00534"/>
    </source>
</evidence>
<proteinExistence type="predicted"/>
<keyword evidence="6" id="KW-1185">Reference proteome</keyword>
<feature type="domain" description="Glycosyl transferase family 1" evidence="4">
    <location>
        <begin position="187"/>
        <end position="331"/>
    </location>
</feature>
<dbReference type="Pfam" id="PF00534">
    <property type="entry name" value="Glycos_transf_1"/>
    <property type="match status" value="1"/>
</dbReference>
<dbReference type="Gene3D" id="3.40.50.2000">
    <property type="entry name" value="Glycogen Phosphorylase B"/>
    <property type="match status" value="4"/>
</dbReference>
<dbReference type="InterPro" id="IPR001296">
    <property type="entry name" value="Glyco_trans_1"/>
</dbReference>
<dbReference type="PANTHER" id="PTHR12526:SF510">
    <property type="entry name" value="D-INOSITOL 3-PHOSPHATE GLYCOSYLTRANSFERASE"/>
    <property type="match status" value="1"/>
</dbReference>
<protein>
    <submittedName>
        <fullName evidence="5">Glycosyl transferase</fullName>
    </submittedName>
</protein>
<evidence type="ECO:0000313" key="5">
    <source>
        <dbReference type="EMBL" id="GFM34085.1"/>
    </source>
</evidence>
<dbReference type="Proteomes" id="UP000503840">
    <property type="component" value="Unassembled WGS sequence"/>
</dbReference>
<dbReference type="RefSeq" id="WP_174405711.1">
    <property type="nucleotide sequence ID" value="NZ_BLVO01000013.1"/>
</dbReference>
<evidence type="ECO:0000313" key="6">
    <source>
        <dbReference type="Proteomes" id="UP000503840"/>
    </source>
</evidence>
<reference evidence="5 6" key="1">
    <citation type="submission" date="2020-05" db="EMBL/GenBank/DDBJ databases">
        <title>Draft genome sequence of Desulfovibrio sp. strain HN2T.</title>
        <authorList>
            <person name="Ueno A."/>
            <person name="Tamazawa S."/>
            <person name="Tamamura S."/>
            <person name="Murakami T."/>
            <person name="Kiyama T."/>
            <person name="Inomata H."/>
            <person name="Amano Y."/>
            <person name="Miyakawa K."/>
            <person name="Tamaki H."/>
            <person name="Naganuma T."/>
            <person name="Kaneko K."/>
        </authorList>
    </citation>
    <scope>NUCLEOTIDE SEQUENCE [LARGE SCALE GENOMIC DNA]</scope>
    <source>
        <strain evidence="5 6">HN2</strain>
    </source>
</reference>
<accession>A0A7J0BLN5</accession>
<dbReference type="AlphaFoldDB" id="A0A7J0BLN5"/>
<dbReference type="CDD" id="cd03801">
    <property type="entry name" value="GT4_PimA-like"/>
    <property type="match status" value="1"/>
</dbReference>
<dbReference type="SUPFAM" id="SSF53756">
    <property type="entry name" value="UDP-Glycosyltransferase/glycogen phosphorylase"/>
    <property type="match status" value="1"/>
</dbReference>
<comment type="caution">
    <text evidence="5">The sequence shown here is derived from an EMBL/GenBank/DDBJ whole genome shotgun (WGS) entry which is preliminary data.</text>
</comment>
<name>A0A7J0BLN5_9BACT</name>
<organism evidence="5 6">
    <name type="scientific">Desulfovibrio subterraneus</name>
    <dbReference type="NCBI Taxonomy" id="2718620"/>
    <lineage>
        <taxon>Bacteria</taxon>
        <taxon>Pseudomonadati</taxon>
        <taxon>Thermodesulfobacteriota</taxon>
        <taxon>Desulfovibrionia</taxon>
        <taxon>Desulfovibrionales</taxon>
        <taxon>Desulfovibrionaceae</taxon>
        <taxon>Desulfovibrio</taxon>
    </lineage>
</organism>
<feature type="region of interest" description="Disordered" evidence="3">
    <location>
        <begin position="513"/>
        <end position="566"/>
    </location>
</feature>
<evidence type="ECO:0000256" key="2">
    <source>
        <dbReference type="ARBA" id="ARBA00022679"/>
    </source>
</evidence>
<dbReference type="EMBL" id="BLVO01000013">
    <property type="protein sequence ID" value="GFM34085.1"/>
    <property type="molecule type" value="Genomic_DNA"/>
</dbReference>
<evidence type="ECO:0000256" key="1">
    <source>
        <dbReference type="ARBA" id="ARBA00022676"/>
    </source>
</evidence>
<keyword evidence="1" id="KW-0328">Glycosyltransferase</keyword>
<gene>
    <name evidence="5" type="ORF">DSM101010T_24500</name>
</gene>
<sequence>MGRSVANEGFIRALLRKDPFAAYHFYLSDNNQLSILRERLAKEFGGMLRDGRFVLGTHAQLPQALRQYDFHCFHLSDCLLHNSQLAMLRNRYARRIFPVTGCTHTLSYARYMPLFLQQMWAGTSARDVVIATSRAAVGMVSSVFARLGREYGAECNGFALPDIERIPLGIDLSSLPLPDRATRHAVRAGLGAGDNDTILLAFARISHYSKMDLLPLLRAIQRLGRMGIGQETLHLVVAGFMQQGDTTPHVLGGFAKALGIRLHVIPAPSDTERNRLYGAADIFVSPVDNMQETFGLTLLEAGAMGLPVVASDYDGYRDLVVDGETGLLVPTLGPAATLDIDMLSHLVFDTATHLEMAQRTVVDVPALAGALHALIADPEARRRMGAQAARHVRANYGWEAVIGQYLALWDRLNSLPVNESALRSAQHPLRTAYADLFGGYPSAGLTADMQIRWSRSGEAVYRGVEQPVVYEGVADIVDAELLRFMLFSARKGISAGALTVLVADRMRQVERAERANSSAESGAEPGFGNADSALPDSALPDSALPDSFEPDPSVSDLSQPAPGVTDSPMIECRAQALLLWALKHDFLERIPQ</sequence>
<dbReference type="GO" id="GO:0016757">
    <property type="term" value="F:glycosyltransferase activity"/>
    <property type="evidence" value="ECO:0007669"/>
    <property type="project" value="UniProtKB-KW"/>
</dbReference>
<keyword evidence="2 5" id="KW-0808">Transferase</keyword>